<dbReference type="PIRSF" id="PIRSF036557">
    <property type="entry name" value="XdhA_RC"/>
    <property type="match status" value="1"/>
</dbReference>
<dbReference type="InterPro" id="IPR012675">
    <property type="entry name" value="Beta-grasp_dom_sf"/>
</dbReference>
<dbReference type="PROSITE" id="PS00197">
    <property type="entry name" value="2FE2S_FER_1"/>
    <property type="match status" value="1"/>
</dbReference>
<keyword evidence="2" id="KW-0479">Metal-binding</keyword>
<organism evidence="9 10">
    <name type="scientific">Brachybacterium vulturis</name>
    <dbReference type="NCBI Taxonomy" id="2017484"/>
    <lineage>
        <taxon>Bacteria</taxon>
        <taxon>Bacillati</taxon>
        <taxon>Actinomycetota</taxon>
        <taxon>Actinomycetes</taxon>
        <taxon>Micrococcales</taxon>
        <taxon>Dermabacteraceae</taxon>
        <taxon>Brachybacterium</taxon>
    </lineage>
</organism>
<dbReference type="InterPro" id="IPR012175">
    <property type="entry name" value="Xanth_DH_ssu_bac"/>
</dbReference>
<dbReference type="SUPFAM" id="SSF56176">
    <property type="entry name" value="FAD-binding/transporter-associated domain-like"/>
    <property type="match status" value="1"/>
</dbReference>
<keyword evidence="5" id="KW-0408">Iron</keyword>
<sequence length="499" mass="53116">MEPTQITVNGRPLSTAGAAPHTNLLTWLRDQGLTGAKEGCAEGECGACAVLVARPDGEGGTRWTSLNSCLPPALAFADQEIVTAEGLGSAPRIGEDAELHPVQREMAERGGSQCGFCTPGFVCSMAAEYYRPERHAAAKAPSGAPADEGGDHDHECGANGFDLHALSGNLCRCTGYRPIRDAAYALGDPAQDDPLAQRREHPAPRAPSVTVASGEAEFHRPADLAELLRRCASAEEVTLVAGATDVGVETNILHRRPPLQLAIDHLSELRTLTETPEQLEIGAALTLSEIERDLDGRVPLLAQLFPQFASRLIRNSATLGGNIGTGSPIGDSAPALLALDARIVLASVDGEREVPISEFFTGYRQTVRTPQEIIRALRIPLPVLPTSDFVKIAKRRFDDISSVAVAIAVQIEDGRVRRARIGLGGVAATPLRGEAAEEILTGAPWTAPTVRAAAAELAATGTPMDDHRASSRYRRAMLEQSLLRFFARSRPTAPMEVPR</sequence>
<dbReference type="SMART" id="SM01092">
    <property type="entry name" value="CO_deh_flav_C"/>
    <property type="match status" value="1"/>
</dbReference>
<accession>A0A291GRS4</accession>
<dbReference type="PROSITE" id="PS51387">
    <property type="entry name" value="FAD_PCMH"/>
    <property type="match status" value="1"/>
</dbReference>
<dbReference type="InterPro" id="IPR036884">
    <property type="entry name" value="2Fe-2S-bd_dom_sf"/>
</dbReference>
<keyword evidence="3" id="KW-0274">FAD</keyword>
<dbReference type="InterPro" id="IPR002346">
    <property type="entry name" value="Mopterin_DH_FAD-bd"/>
</dbReference>
<dbReference type="OrthoDB" id="9758509at2"/>
<dbReference type="InterPro" id="IPR051312">
    <property type="entry name" value="Diverse_Substr_Oxidored"/>
</dbReference>
<dbReference type="SUPFAM" id="SSF47741">
    <property type="entry name" value="CO dehydrogenase ISP C-domain like"/>
    <property type="match status" value="1"/>
</dbReference>
<dbReference type="PANTHER" id="PTHR42659:SF2">
    <property type="entry name" value="XANTHINE DEHYDROGENASE SUBUNIT C-RELATED"/>
    <property type="match status" value="1"/>
</dbReference>
<gene>
    <name evidence="9" type="ORF">CFK38_16240</name>
</gene>
<dbReference type="CDD" id="cd00207">
    <property type="entry name" value="fer2"/>
    <property type="match status" value="1"/>
</dbReference>
<protein>
    <submittedName>
        <fullName evidence="9">Xanthine dehydrogenase small subunit</fullName>
    </submittedName>
</protein>
<dbReference type="InterPro" id="IPR005107">
    <property type="entry name" value="CO_DH_flav_C"/>
</dbReference>
<dbReference type="Gene3D" id="1.10.150.120">
    <property type="entry name" value="[2Fe-2S]-binding domain"/>
    <property type="match status" value="1"/>
</dbReference>
<dbReference type="RefSeq" id="WP_096804005.1">
    <property type="nucleotide sequence ID" value="NZ_CP023563.1"/>
</dbReference>
<evidence type="ECO:0000259" key="8">
    <source>
        <dbReference type="PROSITE" id="PS51387"/>
    </source>
</evidence>
<dbReference type="SUPFAM" id="SSF54292">
    <property type="entry name" value="2Fe-2S ferredoxin-like"/>
    <property type="match status" value="1"/>
</dbReference>
<dbReference type="EMBL" id="CP023563">
    <property type="protein sequence ID" value="ATG52897.1"/>
    <property type="molecule type" value="Genomic_DNA"/>
</dbReference>
<dbReference type="InterPro" id="IPR006058">
    <property type="entry name" value="2Fe2S_fd_BS"/>
</dbReference>
<dbReference type="SUPFAM" id="SSF55447">
    <property type="entry name" value="CO dehydrogenase flavoprotein C-terminal domain-like"/>
    <property type="match status" value="1"/>
</dbReference>
<dbReference type="InterPro" id="IPR036318">
    <property type="entry name" value="FAD-bd_PCMH-like_sf"/>
</dbReference>
<keyword evidence="10" id="KW-1185">Reference proteome</keyword>
<dbReference type="InterPro" id="IPR016169">
    <property type="entry name" value="FAD-bd_PCMH_sub2"/>
</dbReference>
<dbReference type="Proteomes" id="UP000218165">
    <property type="component" value="Chromosome"/>
</dbReference>
<evidence type="ECO:0000313" key="10">
    <source>
        <dbReference type="Proteomes" id="UP000218165"/>
    </source>
</evidence>
<dbReference type="Pfam" id="PF01799">
    <property type="entry name" value="Fer2_2"/>
    <property type="match status" value="1"/>
</dbReference>
<evidence type="ECO:0000259" key="7">
    <source>
        <dbReference type="PROSITE" id="PS51085"/>
    </source>
</evidence>
<dbReference type="PROSITE" id="PS51085">
    <property type="entry name" value="2FE2S_FER_2"/>
    <property type="match status" value="1"/>
</dbReference>
<reference evidence="10" key="1">
    <citation type="submission" date="2017-09" db="EMBL/GenBank/DDBJ databases">
        <title>Brachybacterium sp. VM2412.</title>
        <authorList>
            <person name="Tak E.J."/>
            <person name="Bae J.-W."/>
        </authorList>
    </citation>
    <scope>NUCLEOTIDE SEQUENCE [LARGE SCALE GENOMIC DNA]</scope>
    <source>
        <strain evidence="10">VM2412</strain>
    </source>
</reference>
<dbReference type="InterPro" id="IPR036010">
    <property type="entry name" value="2Fe-2S_ferredoxin-like_sf"/>
</dbReference>
<feature type="domain" description="2Fe-2S ferredoxin-type" evidence="7">
    <location>
        <begin position="4"/>
        <end position="87"/>
    </location>
</feature>
<dbReference type="InterPro" id="IPR001041">
    <property type="entry name" value="2Fe-2S_ferredoxin-type"/>
</dbReference>
<dbReference type="Gene3D" id="3.30.390.50">
    <property type="entry name" value="CO dehydrogenase flavoprotein, C-terminal domain"/>
    <property type="match status" value="1"/>
</dbReference>
<dbReference type="AlphaFoldDB" id="A0A291GRS4"/>
<evidence type="ECO:0000313" key="9">
    <source>
        <dbReference type="EMBL" id="ATG52897.1"/>
    </source>
</evidence>
<keyword evidence="1" id="KW-0285">Flavoprotein</keyword>
<dbReference type="InterPro" id="IPR016167">
    <property type="entry name" value="FAD-bd_PCMH_sub1"/>
</dbReference>
<dbReference type="InterPro" id="IPR016166">
    <property type="entry name" value="FAD-bd_PCMH"/>
</dbReference>
<dbReference type="GO" id="GO:0016491">
    <property type="term" value="F:oxidoreductase activity"/>
    <property type="evidence" value="ECO:0007669"/>
    <property type="project" value="UniProtKB-KW"/>
</dbReference>
<dbReference type="GO" id="GO:0071949">
    <property type="term" value="F:FAD binding"/>
    <property type="evidence" value="ECO:0007669"/>
    <property type="project" value="InterPro"/>
</dbReference>
<evidence type="ECO:0000256" key="5">
    <source>
        <dbReference type="ARBA" id="ARBA00023004"/>
    </source>
</evidence>
<dbReference type="KEGG" id="brz:CFK38_16240"/>
<dbReference type="Pfam" id="PF00111">
    <property type="entry name" value="Fer2"/>
    <property type="match status" value="1"/>
</dbReference>
<evidence type="ECO:0000256" key="2">
    <source>
        <dbReference type="ARBA" id="ARBA00022723"/>
    </source>
</evidence>
<dbReference type="GO" id="GO:0046872">
    <property type="term" value="F:metal ion binding"/>
    <property type="evidence" value="ECO:0007669"/>
    <property type="project" value="UniProtKB-KW"/>
</dbReference>
<dbReference type="Pfam" id="PF00941">
    <property type="entry name" value="FAD_binding_5"/>
    <property type="match status" value="1"/>
</dbReference>
<proteinExistence type="predicted"/>
<name>A0A291GRS4_9MICO</name>
<dbReference type="Gene3D" id="3.30.43.10">
    <property type="entry name" value="Uridine Diphospho-n-acetylenolpyruvylglucosamine Reductase, domain 2"/>
    <property type="match status" value="1"/>
</dbReference>
<evidence type="ECO:0000256" key="6">
    <source>
        <dbReference type="SAM" id="MobiDB-lite"/>
    </source>
</evidence>
<evidence type="ECO:0000256" key="4">
    <source>
        <dbReference type="ARBA" id="ARBA00023002"/>
    </source>
</evidence>
<evidence type="ECO:0000256" key="3">
    <source>
        <dbReference type="ARBA" id="ARBA00022827"/>
    </source>
</evidence>
<evidence type="ECO:0000256" key="1">
    <source>
        <dbReference type="ARBA" id="ARBA00022630"/>
    </source>
</evidence>
<dbReference type="Pfam" id="PF03450">
    <property type="entry name" value="CO_deh_flav_C"/>
    <property type="match status" value="1"/>
</dbReference>
<dbReference type="InterPro" id="IPR002888">
    <property type="entry name" value="2Fe-2S-bd"/>
</dbReference>
<dbReference type="GO" id="GO:0051537">
    <property type="term" value="F:2 iron, 2 sulfur cluster binding"/>
    <property type="evidence" value="ECO:0007669"/>
    <property type="project" value="InterPro"/>
</dbReference>
<dbReference type="InterPro" id="IPR036683">
    <property type="entry name" value="CO_DH_flav_C_dom_sf"/>
</dbReference>
<feature type="domain" description="FAD-binding PCMH-type" evidence="8">
    <location>
        <begin position="211"/>
        <end position="384"/>
    </location>
</feature>
<keyword evidence="4" id="KW-0560">Oxidoreductase</keyword>
<dbReference type="Gene3D" id="3.10.20.30">
    <property type="match status" value="1"/>
</dbReference>
<feature type="region of interest" description="Disordered" evidence="6">
    <location>
        <begin position="187"/>
        <end position="215"/>
    </location>
</feature>
<dbReference type="PANTHER" id="PTHR42659">
    <property type="entry name" value="XANTHINE DEHYDROGENASE SUBUNIT C-RELATED"/>
    <property type="match status" value="1"/>
</dbReference>
<dbReference type="Gene3D" id="3.30.465.10">
    <property type="match status" value="1"/>
</dbReference>